<keyword evidence="2" id="KW-1185">Reference proteome</keyword>
<evidence type="ECO:0000313" key="1">
    <source>
        <dbReference type="EMBL" id="GFY96855.1"/>
    </source>
</evidence>
<comment type="caution">
    <text evidence="1">The sequence shown here is derived from an EMBL/GenBank/DDBJ whole genome shotgun (WGS) entry which is preliminary data.</text>
</comment>
<dbReference type="Proteomes" id="UP000585474">
    <property type="component" value="Unassembled WGS sequence"/>
</dbReference>
<protein>
    <submittedName>
        <fullName evidence="1">Uncharacterized protein</fullName>
    </submittedName>
</protein>
<dbReference type="OrthoDB" id="1685975at2759"/>
<evidence type="ECO:0000313" key="2">
    <source>
        <dbReference type="Proteomes" id="UP000585474"/>
    </source>
</evidence>
<name>A0A7J0FDU2_9ERIC</name>
<accession>A0A7J0FDU2</accession>
<organism evidence="1 2">
    <name type="scientific">Actinidia rufa</name>
    <dbReference type="NCBI Taxonomy" id="165716"/>
    <lineage>
        <taxon>Eukaryota</taxon>
        <taxon>Viridiplantae</taxon>
        <taxon>Streptophyta</taxon>
        <taxon>Embryophyta</taxon>
        <taxon>Tracheophyta</taxon>
        <taxon>Spermatophyta</taxon>
        <taxon>Magnoliopsida</taxon>
        <taxon>eudicotyledons</taxon>
        <taxon>Gunneridae</taxon>
        <taxon>Pentapetalae</taxon>
        <taxon>asterids</taxon>
        <taxon>Ericales</taxon>
        <taxon>Actinidiaceae</taxon>
        <taxon>Actinidia</taxon>
    </lineage>
</organism>
<sequence>MLPKLLEIEGLNYWPMLRGRPRPPNRQRPEELVVANYKLVLTLGERLWEDLTLNPPANLQDLMSRVKMFAQLEDDVQQAERGQLPGEKGPFIK</sequence>
<reference evidence="1 2" key="1">
    <citation type="submission" date="2019-07" db="EMBL/GenBank/DDBJ databases">
        <title>De Novo Assembly of kiwifruit Actinidia rufa.</title>
        <authorList>
            <person name="Sugita-Konishi S."/>
            <person name="Sato K."/>
            <person name="Mori E."/>
            <person name="Abe Y."/>
            <person name="Kisaki G."/>
            <person name="Hamano K."/>
            <person name="Suezawa K."/>
            <person name="Otani M."/>
            <person name="Fukuda T."/>
            <person name="Manabe T."/>
            <person name="Gomi K."/>
            <person name="Tabuchi M."/>
            <person name="Akimitsu K."/>
            <person name="Kataoka I."/>
        </authorList>
    </citation>
    <scope>NUCLEOTIDE SEQUENCE [LARGE SCALE GENOMIC DNA]</scope>
    <source>
        <strain evidence="2">cv. Fuchu</strain>
    </source>
</reference>
<gene>
    <name evidence="1" type="ORF">Acr_11g0011610</name>
</gene>
<dbReference type="EMBL" id="BJWL01000011">
    <property type="protein sequence ID" value="GFY96855.1"/>
    <property type="molecule type" value="Genomic_DNA"/>
</dbReference>
<dbReference type="AlphaFoldDB" id="A0A7J0FDU2"/>
<proteinExistence type="predicted"/>